<sequence>MRNRAATRTALAVAIVGALALAGCGGNGGGRDTGGGWKPDGDVTMVVPFAAGGGSDRAGRALAAAIEAADPDVSVSVENREGGSGAVGYSYFLGRNGDPETLLATETALLALPETGDVQFTFEDFTPIMKIAEDFTLLVVPAAAPYQTCTDVVNAARGQRVVAGISGQTGLDNIVFSLTENKTGAKFDRVAFESGGELIAALLGGQIDIASLNPGEVIGQLESGDLRALCAFAEKRYDYGALKDIPTATEQGIPVSFAQFRGVLAPGGISDEQRTYWIDTMRRALDTDEYRKYVQDSYLQPINAAGPEFVDYLNRNRTVLQEALKQ</sequence>
<evidence type="ECO:0000256" key="2">
    <source>
        <dbReference type="SAM" id="SignalP"/>
    </source>
</evidence>
<gene>
    <name evidence="3" type="ORF">GCM10023320_68870</name>
</gene>
<dbReference type="InterPro" id="IPR005064">
    <property type="entry name" value="BUG"/>
</dbReference>
<dbReference type="PANTHER" id="PTHR42928">
    <property type="entry name" value="TRICARBOXYLATE-BINDING PROTEIN"/>
    <property type="match status" value="1"/>
</dbReference>
<dbReference type="PROSITE" id="PS51257">
    <property type="entry name" value="PROKAR_LIPOPROTEIN"/>
    <property type="match status" value="1"/>
</dbReference>
<evidence type="ECO:0000256" key="1">
    <source>
        <dbReference type="ARBA" id="ARBA00006987"/>
    </source>
</evidence>
<evidence type="ECO:0008006" key="5">
    <source>
        <dbReference type="Google" id="ProtNLM"/>
    </source>
</evidence>
<dbReference type="Gene3D" id="3.40.190.150">
    <property type="entry name" value="Bordetella uptake gene, domain 1"/>
    <property type="match status" value="1"/>
</dbReference>
<dbReference type="EMBL" id="BAABJO010000036">
    <property type="protein sequence ID" value="GAA5136962.1"/>
    <property type="molecule type" value="Genomic_DNA"/>
</dbReference>
<keyword evidence="4" id="KW-1185">Reference proteome</keyword>
<feature type="chain" id="PRO_5047438653" description="Tricarboxylic transport membrane protein" evidence="2">
    <location>
        <begin position="23"/>
        <end position="326"/>
    </location>
</feature>
<comment type="caution">
    <text evidence="3">The sequence shown here is derived from an EMBL/GenBank/DDBJ whole genome shotgun (WGS) entry which is preliminary data.</text>
</comment>
<dbReference type="PIRSF" id="PIRSF017082">
    <property type="entry name" value="YflP"/>
    <property type="match status" value="1"/>
</dbReference>
<dbReference type="RefSeq" id="WP_345610996.1">
    <property type="nucleotide sequence ID" value="NZ_BAABJO010000036.1"/>
</dbReference>
<dbReference type="SUPFAM" id="SSF53850">
    <property type="entry name" value="Periplasmic binding protein-like II"/>
    <property type="match status" value="1"/>
</dbReference>
<dbReference type="CDD" id="cd07012">
    <property type="entry name" value="PBP2_Bug_TTT"/>
    <property type="match status" value="1"/>
</dbReference>
<proteinExistence type="inferred from homology"/>
<organism evidence="3 4">
    <name type="scientific">Pseudonocardia adelaidensis</name>
    <dbReference type="NCBI Taxonomy" id="648754"/>
    <lineage>
        <taxon>Bacteria</taxon>
        <taxon>Bacillati</taxon>
        <taxon>Actinomycetota</taxon>
        <taxon>Actinomycetes</taxon>
        <taxon>Pseudonocardiales</taxon>
        <taxon>Pseudonocardiaceae</taxon>
        <taxon>Pseudonocardia</taxon>
    </lineage>
</organism>
<keyword evidence="2" id="KW-0732">Signal</keyword>
<dbReference type="Pfam" id="PF03401">
    <property type="entry name" value="TctC"/>
    <property type="match status" value="1"/>
</dbReference>
<dbReference type="Proteomes" id="UP001500804">
    <property type="component" value="Unassembled WGS sequence"/>
</dbReference>
<evidence type="ECO:0000313" key="4">
    <source>
        <dbReference type="Proteomes" id="UP001500804"/>
    </source>
</evidence>
<accession>A0ABP9NZJ8</accession>
<feature type="signal peptide" evidence="2">
    <location>
        <begin position="1"/>
        <end position="22"/>
    </location>
</feature>
<protein>
    <recommendedName>
        <fullName evidence="5">Tricarboxylic transport membrane protein</fullName>
    </recommendedName>
</protein>
<dbReference type="PANTHER" id="PTHR42928:SF1">
    <property type="entry name" value="BLR4371 PROTEIN"/>
    <property type="match status" value="1"/>
</dbReference>
<dbReference type="Gene3D" id="3.40.190.10">
    <property type="entry name" value="Periplasmic binding protein-like II"/>
    <property type="match status" value="1"/>
</dbReference>
<evidence type="ECO:0000313" key="3">
    <source>
        <dbReference type="EMBL" id="GAA5136962.1"/>
    </source>
</evidence>
<dbReference type="InterPro" id="IPR042100">
    <property type="entry name" value="Bug_dom1"/>
</dbReference>
<comment type="similarity">
    <text evidence="1">Belongs to the UPF0065 (bug) family.</text>
</comment>
<name>A0ABP9NZJ8_9PSEU</name>
<reference evidence="4" key="1">
    <citation type="journal article" date="2019" name="Int. J. Syst. Evol. Microbiol.">
        <title>The Global Catalogue of Microorganisms (GCM) 10K type strain sequencing project: providing services to taxonomists for standard genome sequencing and annotation.</title>
        <authorList>
            <consortium name="The Broad Institute Genomics Platform"/>
            <consortium name="The Broad Institute Genome Sequencing Center for Infectious Disease"/>
            <person name="Wu L."/>
            <person name="Ma J."/>
        </authorList>
    </citation>
    <scope>NUCLEOTIDE SEQUENCE [LARGE SCALE GENOMIC DNA]</scope>
    <source>
        <strain evidence="4">JCM 18302</strain>
    </source>
</reference>